<evidence type="ECO:0000256" key="8">
    <source>
        <dbReference type="SAM" id="Phobius"/>
    </source>
</evidence>
<dbReference type="NCBIfam" id="NF028537">
    <property type="entry name" value="P_eth_NH2_trans"/>
    <property type="match status" value="1"/>
</dbReference>
<evidence type="ECO:0000256" key="4">
    <source>
        <dbReference type="ARBA" id="ARBA00022679"/>
    </source>
</evidence>
<feature type="domain" description="Sulfatase N-terminal" evidence="9">
    <location>
        <begin position="236"/>
        <end position="523"/>
    </location>
</feature>
<keyword evidence="3" id="KW-0997">Cell inner membrane</keyword>
<keyword evidence="2" id="KW-1003">Cell membrane</keyword>
<dbReference type="InterPro" id="IPR017850">
    <property type="entry name" value="Alkaline_phosphatase_core_sf"/>
</dbReference>
<dbReference type="InterPro" id="IPR058130">
    <property type="entry name" value="PEA_transf_C"/>
</dbReference>
<dbReference type="Pfam" id="PF00884">
    <property type="entry name" value="Sulfatase"/>
    <property type="match status" value="1"/>
</dbReference>
<proteinExistence type="predicted"/>
<keyword evidence="4 11" id="KW-0808">Transferase</keyword>
<comment type="subcellular location">
    <subcellularLocation>
        <location evidence="1">Cell inner membrane</location>
        <topology evidence="1">Multi-pass membrane protein</topology>
    </subcellularLocation>
</comment>
<dbReference type="InterPro" id="IPR000917">
    <property type="entry name" value="Sulfatase_N"/>
</dbReference>
<dbReference type="GO" id="GO:0009244">
    <property type="term" value="P:lipopolysaccharide core region biosynthetic process"/>
    <property type="evidence" value="ECO:0007669"/>
    <property type="project" value="TreeGrafter"/>
</dbReference>
<protein>
    <submittedName>
        <fullName evidence="11">Phosphoethanolamine--lipid A transferase</fullName>
    </submittedName>
</protein>
<name>A0A5Q0TCT2_9VIBR</name>
<dbReference type="AlphaFoldDB" id="A0A5Q0TCT2"/>
<dbReference type="SUPFAM" id="SSF53649">
    <property type="entry name" value="Alkaline phosphatase-like"/>
    <property type="match status" value="1"/>
</dbReference>
<evidence type="ECO:0000256" key="3">
    <source>
        <dbReference type="ARBA" id="ARBA00022519"/>
    </source>
</evidence>
<dbReference type="InterPro" id="IPR040423">
    <property type="entry name" value="PEA_transferase"/>
</dbReference>
<sequence>MKKQTLRNAFYSHQITILIALFFATIINFPVYAKIYHVVSAGEVIRWVFLVSVPVFFFCALIIIFSLFTWPYLTKLVFIPIILLSSIVSYSSYHYGTLFDDSMIVNIFQTDYNEAISYLNISFATWFISVGVIPSIVLYKVKIKKDRSAIMFLLNKIKVIMCSVVIIFFIALFYYKDYASIGRNNSYLKKMIIPNEFVYSTYKYIKHQYFTTPIVYREIGRDAIIPNADQARKPKLVIMVVGETARAQNYLVNGYVRNTTPFTEDKNVYSFKNVSSCGTATAISVPCMFSALNRSNYDHDIANSQDNVLDILQRAGVDVLWKDNDGGDKKVAKHVIKKMAPRSDNNDFCDGTNCFDEVLLNKLAQDIKPQDQLIILHFNGSHGPTYFKRYPKMEHEFTPTCDRSDIENCSTDQIVNTYDNTILYTDLVLSKIISKLKNETQHSTAMFYISDHGESLGENGLYLHGMPYSIAPKYQKTVPMMLWMSNDFKKDMHISTQCLQNLANKNGLSQDYVFHTILSLLNVKTEVYNPSLDLLSTCKIQ</sequence>
<evidence type="ECO:0000259" key="9">
    <source>
        <dbReference type="Pfam" id="PF00884"/>
    </source>
</evidence>
<evidence type="ECO:0000259" key="10">
    <source>
        <dbReference type="Pfam" id="PF08019"/>
    </source>
</evidence>
<feature type="transmembrane region" description="Helical" evidence="8">
    <location>
        <begin position="12"/>
        <end position="32"/>
    </location>
</feature>
<accession>A0A5Q0TCT2</accession>
<gene>
    <name evidence="11" type="ORF">GFB47_05585</name>
</gene>
<evidence type="ECO:0000256" key="7">
    <source>
        <dbReference type="ARBA" id="ARBA00023136"/>
    </source>
</evidence>
<feature type="transmembrane region" description="Helical" evidence="8">
    <location>
        <begin position="115"/>
        <end position="139"/>
    </location>
</feature>
<dbReference type="GO" id="GO:0016776">
    <property type="term" value="F:phosphotransferase activity, phosphate group as acceptor"/>
    <property type="evidence" value="ECO:0007669"/>
    <property type="project" value="TreeGrafter"/>
</dbReference>
<dbReference type="EMBL" id="CP045699">
    <property type="protein sequence ID" value="QGA64928.1"/>
    <property type="molecule type" value="Genomic_DNA"/>
</dbReference>
<evidence type="ECO:0000256" key="2">
    <source>
        <dbReference type="ARBA" id="ARBA00022475"/>
    </source>
</evidence>
<organism evidence="11 12">
    <name type="scientific">Vibrio algicola</name>
    <dbReference type="NCBI Taxonomy" id="2662262"/>
    <lineage>
        <taxon>Bacteria</taxon>
        <taxon>Pseudomonadati</taxon>
        <taxon>Pseudomonadota</taxon>
        <taxon>Gammaproteobacteria</taxon>
        <taxon>Vibrionales</taxon>
        <taxon>Vibrionaceae</taxon>
        <taxon>Vibrio</taxon>
    </lineage>
</organism>
<dbReference type="Pfam" id="PF08019">
    <property type="entry name" value="EptA_B_N"/>
    <property type="match status" value="1"/>
</dbReference>
<evidence type="ECO:0000313" key="12">
    <source>
        <dbReference type="Proteomes" id="UP000348942"/>
    </source>
</evidence>
<feature type="transmembrane region" description="Helical" evidence="8">
    <location>
        <begin position="159"/>
        <end position="175"/>
    </location>
</feature>
<keyword evidence="7 8" id="KW-0472">Membrane</keyword>
<evidence type="ECO:0000256" key="5">
    <source>
        <dbReference type="ARBA" id="ARBA00022692"/>
    </source>
</evidence>
<feature type="domain" description="Phosphoethanolamine transferase N-terminal" evidence="10">
    <location>
        <begin position="58"/>
        <end position="209"/>
    </location>
</feature>
<dbReference type="Proteomes" id="UP000348942">
    <property type="component" value="Chromosome 1"/>
</dbReference>
<dbReference type="Gene3D" id="3.40.720.10">
    <property type="entry name" value="Alkaline Phosphatase, subunit A"/>
    <property type="match status" value="1"/>
</dbReference>
<dbReference type="CDD" id="cd16017">
    <property type="entry name" value="LptA"/>
    <property type="match status" value="1"/>
</dbReference>
<evidence type="ECO:0000256" key="1">
    <source>
        <dbReference type="ARBA" id="ARBA00004429"/>
    </source>
</evidence>
<dbReference type="PANTHER" id="PTHR30443:SF0">
    <property type="entry name" value="PHOSPHOETHANOLAMINE TRANSFERASE EPTA"/>
    <property type="match status" value="1"/>
</dbReference>
<dbReference type="RefSeq" id="WP_153447078.1">
    <property type="nucleotide sequence ID" value="NZ_CP045699.1"/>
</dbReference>
<dbReference type="InterPro" id="IPR012549">
    <property type="entry name" value="EptA-like_N"/>
</dbReference>
<keyword evidence="6 8" id="KW-1133">Transmembrane helix</keyword>
<feature type="transmembrane region" description="Helical" evidence="8">
    <location>
        <begin position="44"/>
        <end position="69"/>
    </location>
</feature>
<dbReference type="GO" id="GO:0005886">
    <property type="term" value="C:plasma membrane"/>
    <property type="evidence" value="ECO:0007669"/>
    <property type="project" value="UniProtKB-SubCell"/>
</dbReference>
<reference evidence="11 12" key="1">
    <citation type="submission" date="2019-10" db="EMBL/GenBank/DDBJ databases">
        <title>Vibrio sp. nov., isolated from Coralline algae surface.</title>
        <authorList>
            <person name="Geng Y."/>
            <person name="Zhang X."/>
        </authorList>
    </citation>
    <scope>NUCLEOTIDE SEQUENCE [LARGE SCALE GENOMIC DNA]</scope>
    <source>
        <strain evidence="11 12">SM1977</strain>
    </source>
</reference>
<feature type="transmembrane region" description="Helical" evidence="8">
    <location>
        <begin position="76"/>
        <end position="95"/>
    </location>
</feature>
<keyword evidence="12" id="KW-1185">Reference proteome</keyword>
<evidence type="ECO:0000313" key="11">
    <source>
        <dbReference type="EMBL" id="QGA64928.1"/>
    </source>
</evidence>
<dbReference type="PANTHER" id="PTHR30443">
    <property type="entry name" value="INNER MEMBRANE PROTEIN"/>
    <property type="match status" value="1"/>
</dbReference>
<keyword evidence="5 8" id="KW-0812">Transmembrane</keyword>
<evidence type="ECO:0000256" key="6">
    <source>
        <dbReference type="ARBA" id="ARBA00022989"/>
    </source>
</evidence>